<reference evidence="1 2" key="1">
    <citation type="submission" date="2011-11" db="EMBL/GenBank/DDBJ databases">
        <title>The Genome Sequence of Myroides odoratimimus CIP 101113.</title>
        <authorList>
            <person name="Earl A."/>
            <person name="Ward D."/>
            <person name="Feldgarden M."/>
            <person name="Gevers D."/>
            <person name="Huys G."/>
            <person name="Young S.K."/>
            <person name="Zeng Q."/>
            <person name="Gargeya S."/>
            <person name="Fitzgerald M."/>
            <person name="Haas B."/>
            <person name="Abouelleil A."/>
            <person name="Alvarado L."/>
            <person name="Arachchi H.M."/>
            <person name="Berlin A."/>
            <person name="Brown A."/>
            <person name="Chapman S.B."/>
            <person name="Chen Z."/>
            <person name="Dunbar C."/>
            <person name="Freedman E."/>
            <person name="Gearin G."/>
            <person name="Goldberg J."/>
            <person name="Griggs A."/>
            <person name="Gujja S."/>
            <person name="Heiman D."/>
            <person name="Howarth C."/>
            <person name="Larson L."/>
            <person name="Lui A."/>
            <person name="MacDonald P.J.P."/>
            <person name="Montmayeur A."/>
            <person name="Murphy C."/>
            <person name="Neiman D."/>
            <person name="Pearson M."/>
            <person name="Priest M."/>
            <person name="Roberts A."/>
            <person name="Saif S."/>
            <person name="Shea T."/>
            <person name="Shenoy N."/>
            <person name="Sisk P."/>
            <person name="Stolte C."/>
            <person name="Sykes S."/>
            <person name="Wortman J."/>
            <person name="Nusbaum C."/>
            <person name="Birren B."/>
        </authorList>
    </citation>
    <scope>NUCLEOTIDE SEQUENCE [LARGE SCALE GENOMIC DNA]</scope>
    <source>
        <strain evidence="1 2">CIP 101113</strain>
    </source>
</reference>
<dbReference type="EMBL" id="AGEE01000001">
    <property type="protein sequence ID" value="EHO15502.1"/>
    <property type="molecule type" value="Genomic_DNA"/>
</dbReference>
<accession>A0AAV3F7P6</accession>
<sequence>MKKLNYFVCANRGYYIELDWSWEVSHSFKDFESGLIYVHTVDQNEDRWVSGAGMIRQPQKSYILEPKYGKIMTYKEWKAFFNYDMQTIYTEDGMFKYTRQRKYDDKVDCDYIDETLVFLKGGHVTTSQGVAFYGEKKDTLLESTIKEIEERIRIKQEYANRPSIVDFSKGYEDKLEDYDILFAYYKQTNVVLNIFDKGVYKVYELNKSKQFDFRELVRAGTISPIIEFSSIKNLWESFVQDEDWYLKYIRCYNIKTSPFALASVVLGTINELHRQQSFTFKEYEQINSWINLVYSDEYRGEEIKQWCSNCHSLVKFYSRYPKHICRECSDKKMYDKDGLLLDIVYLGYDGIEVKHLKSNNVVEKTETTFYFDDCHLDGKIFTAQPARFGGIVFQLREDSI</sequence>
<dbReference type="AlphaFoldDB" id="A0AAV3F7P6"/>
<proteinExistence type="predicted"/>
<evidence type="ECO:0000313" key="1">
    <source>
        <dbReference type="EMBL" id="EHO15502.1"/>
    </source>
</evidence>
<evidence type="ECO:0000313" key="2">
    <source>
        <dbReference type="Proteomes" id="UP000004834"/>
    </source>
</evidence>
<organism evidence="1 2">
    <name type="scientific">Myroides odoratimimus CIP 101113</name>
    <dbReference type="NCBI Taxonomy" id="883154"/>
    <lineage>
        <taxon>Bacteria</taxon>
        <taxon>Pseudomonadati</taxon>
        <taxon>Bacteroidota</taxon>
        <taxon>Flavobacteriia</taxon>
        <taxon>Flavobacteriales</taxon>
        <taxon>Flavobacteriaceae</taxon>
        <taxon>Myroides</taxon>
    </lineage>
</organism>
<comment type="caution">
    <text evidence="1">The sequence shown here is derived from an EMBL/GenBank/DDBJ whole genome shotgun (WGS) entry which is preliminary data.</text>
</comment>
<dbReference type="Proteomes" id="UP000004834">
    <property type="component" value="Unassembled WGS sequence"/>
</dbReference>
<gene>
    <name evidence="1" type="ORF">HMPREF9715_00073</name>
</gene>
<protein>
    <submittedName>
        <fullName evidence="1">Uncharacterized protein</fullName>
    </submittedName>
</protein>
<dbReference type="RefSeq" id="WP_006260446.1">
    <property type="nucleotide sequence ID" value="NZ_JH590837.1"/>
</dbReference>
<name>A0AAV3F7P6_9FLAO</name>